<feature type="domain" description="NIT" evidence="1">
    <location>
        <begin position="34"/>
        <end position="288"/>
    </location>
</feature>
<dbReference type="Proteomes" id="UP001481413">
    <property type="component" value="Unassembled WGS sequence"/>
</dbReference>
<evidence type="ECO:0000313" key="3">
    <source>
        <dbReference type="EMBL" id="GAA6145118.1"/>
    </source>
</evidence>
<dbReference type="Pfam" id="PF03861">
    <property type="entry name" value="ANTAR"/>
    <property type="match status" value="1"/>
</dbReference>
<dbReference type="Pfam" id="PF08376">
    <property type="entry name" value="NIT"/>
    <property type="match status" value="1"/>
</dbReference>
<dbReference type="Gene3D" id="1.10.10.10">
    <property type="entry name" value="Winged helix-like DNA-binding domain superfamily/Winged helix DNA-binding domain"/>
    <property type="match status" value="1"/>
</dbReference>
<evidence type="ECO:0000259" key="1">
    <source>
        <dbReference type="PROSITE" id="PS50906"/>
    </source>
</evidence>
<protein>
    <submittedName>
        <fullName evidence="3">Nitrate regulatory protein NasR</fullName>
    </submittedName>
</protein>
<dbReference type="InterPro" id="IPR010910">
    <property type="entry name" value="Nitrate/nitrite_sensing_bac"/>
</dbReference>
<gene>
    <name evidence="3" type="primary">nasR</name>
    <name evidence="3" type="ORF">NBRC116585_12360</name>
</gene>
<keyword evidence="4" id="KW-1185">Reference proteome</keyword>
<organism evidence="3 4">
    <name type="scientific">Thalassolituus maritimus</name>
    <dbReference type="NCBI Taxonomy" id="484498"/>
    <lineage>
        <taxon>Bacteria</taxon>
        <taxon>Pseudomonadati</taxon>
        <taxon>Pseudomonadota</taxon>
        <taxon>Gammaproteobacteria</taxon>
        <taxon>Oceanospirillales</taxon>
        <taxon>Oceanospirillaceae</taxon>
        <taxon>Thalassolituus</taxon>
    </lineage>
</organism>
<reference evidence="3 4" key="1">
    <citation type="submission" date="2024-04" db="EMBL/GenBank/DDBJ databases">
        <title>Draft genome sequence of Thalassolituus maritimus NBRC 116585.</title>
        <authorList>
            <person name="Miyakawa T."/>
            <person name="Kusuya Y."/>
            <person name="Miura T."/>
        </authorList>
    </citation>
    <scope>NUCLEOTIDE SEQUENCE [LARGE SCALE GENOMIC DNA]</scope>
    <source>
        <strain evidence="3 4">5NW40-0001</strain>
    </source>
</reference>
<name>A0ABP9ZY83_9GAMM</name>
<sequence length="424" mass="47542">MPQPLNTSEDFLLAAKHAEIAALQQLQINCTLVTRVTELIHELQRERGLSNTYLVSDGQRFSQQRDDELKATGIAEVRFRDALTELNQSLQFPDSARLLSSIAFVIQCLEGLPALRQQVTARKISAKDNTLLFSRLISGLLTVVFEAADIADDPEVTRALVALFNFLQGKEYAGQERAMGLIGFTQGNFSNELQEKVRELKDAQARCFDIYTEFSTTIPKARWRQLESSEATTELDRLRRMIERYRSEDSLPTSISEVWYEVATRRIDEMQSIELDLTADLTSLCDEKIQIAEEDLRLHREHLKELAAVNEPPESPLALLPDGMLDSGRGITPGVNVKLARSISDLVQGQAERLQRISSELAEARQALDERKLIDKAKGLLIQSKGISEDEAYRHLRQAAMDSNKRMVEVAVNVISVAGMLSSG</sequence>
<evidence type="ECO:0000313" key="4">
    <source>
        <dbReference type="Proteomes" id="UP001481413"/>
    </source>
</evidence>
<dbReference type="SUPFAM" id="SSF52172">
    <property type="entry name" value="CheY-like"/>
    <property type="match status" value="1"/>
</dbReference>
<dbReference type="InterPro" id="IPR013587">
    <property type="entry name" value="Nitrate/nitrite_sensing"/>
</dbReference>
<evidence type="ECO:0000259" key="2">
    <source>
        <dbReference type="PROSITE" id="PS50921"/>
    </source>
</evidence>
<dbReference type="EMBL" id="BAABWH010000003">
    <property type="protein sequence ID" value="GAA6145118.1"/>
    <property type="molecule type" value="Genomic_DNA"/>
</dbReference>
<dbReference type="InterPro" id="IPR036388">
    <property type="entry name" value="WH-like_DNA-bd_sf"/>
</dbReference>
<accession>A0ABP9ZY83</accession>
<dbReference type="PROSITE" id="PS50921">
    <property type="entry name" value="ANTAR"/>
    <property type="match status" value="1"/>
</dbReference>
<proteinExistence type="predicted"/>
<dbReference type="RefSeq" id="WP_353294061.1">
    <property type="nucleotide sequence ID" value="NZ_BAABWH010000003.1"/>
</dbReference>
<feature type="domain" description="ANTAR" evidence="2">
    <location>
        <begin position="354"/>
        <end position="415"/>
    </location>
</feature>
<dbReference type="PROSITE" id="PS50906">
    <property type="entry name" value="NIT"/>
    <property type="match status" value="1"/>
</dbReference>
<dbReference type="InterPro" id="IPR011006">
    <property type="entry name" value="CheY-like_superfamily"/>
</dbReference>
<comment type="caution">
    <text evidence="3">The sequence shown here is derived from an EMBL/GenBank/DDBJ whole genome shotgun (WGS) entry which is preliminary data.</text>
</comment>
<dbReference type="InterPro" id="IPR005561">
    <property type="entry name" value="ANTAR"/>
</dbReference>
<dbReference type="SMART" id="SM01012">
    <property type="entry name" value="ANTAR"/>
    <property type="match status" value="1"/>
</dbReference>